<dbReference type="EMBL" id="MU006715">
    <property type="protein sequence ID" value="KAF2627916.1"/>
    <property type="molecule type" value="Genomic_DNA"/>
</dbReference>
<dbReference type="Proteomes" id="UP000799754">
    <property type="component" value="Unassembled WGS sequence"/>
</dbReference>
<organism evidence="1 2">
    <name type="scientific">Macroventuria anomochaeta</name>
    <dbReference type="NCBI Taxonomy" id="301207"/>
    <lineage>
        <taxon>Eukaryota</taxon>
        <taxon>Fungi</taxon>
        <taxon>Dikarya</taxon>
        <taxon>Ascomycota</taxon>
        <taxon>Pezizomycotina</taxon>
        <taxon>Dothideomycetes</taxon>
        <taxon>Pleosporomycetidae</taxon>
        <taxon>Pleosporales</taxon>
        <taxon>Pleosporineae</taxon>
        <taxon>Didymellaceae</taxon>
        <taxon>Macroventuria</taxon>
    </lineage>
</organism>
<proteinExistence type="predicted"/>
<comment type="caution">
    <text evidence="1">The sequence shown here is derived from an EMBL/GenBank/DDBJ whole genome shotgun (WGS) entry which is preliminary data.</text>
</comment>
<accession>A0ACB6S191</accession>
<keyword evidence="2" id="KW-1185">Reference proteome</keyword>
<evidence type="ECO:0000313" key="2">
    <source>
        <dbReference type="Proteomes" id="UP000799754"/>
    </source>
</evidence>
<protein>
    <submittedName>
        <fullName evidence="1">Uncharacterized protein</fullName>
    </submittedName>
</protein>
<name>A0ACB6S191_9PLEO</name>
<sequence length="192" mass="22367">MTGPSYNKDVTRLPGDKNKYHPSNIQYEKDHKPDPEEQDFFHIFIVIGYDFRWCIPYKTGKKNGKMNSEVYCAQILPALKSELLRRGGEYMLYQDLDSAHKSARSKKWLYHNGINYIMAPPKSPDMSISETWTSQLRRAFYERSCPSEAAGIARFYKVWDQLSVKKINNTVDGYRNRLVNICNIYQGAASKY</sequence>
<gene>
    <name evidence="1" type="ORF">BU25DRAFT_468103</name>
</gene>
<evidence type="ECO:0000313" key="1">
    <source>
        <dbReference type="EMBL" id="KAF2627916.1"/>
    </source>
</evidence>
<reference evidence="1" key="1">
    <citation type="journal article" date="2020" name="Stud. Mycol.">
        <title>101 Dothideomycetes genomes: a test case for predicting lifestyles and emergence of pathogens.</title>
        <authorList>
            <person name="Haridas S."/>
            <person name="Albert R."/>
            <person name="Binder M."/>
            <person name="Bloem J."/>
            <person name="Labutti K."/>
            <person name="Salamov A."/>
            <person name="Andreopoulos B."/>
            <person name="Baker S."/>
            <person name="Barry K."/>
            <person name="Bills G."/>
            <person name="Bluhm B."/>
            <person name="Cannon C."/>
            <person name="Castanera R."/>
            <person name="Culley D."/>
            <person name="Daum C."/>
            <person name="Ezra D."/>
            <person name="Gonzalez J."/>
            <person name="Henrissat B."/>
            <person name="Kuo A."/>
            <person name="Liang C."/>
            <person name="Lipzen A."/>
            <person name="Lutzoni F."/>
            <person name="Magnuson J."/>
            <person name="Mondo S."/>
            <person name="Nolan M."/>
            <person name="Ohm R."/>
            <person name="Pangilinan J."/>
            <person name="Park H.-J."/>
            <person name="Ramirez L."/>
            <person name="Alfaro M."/>
            <person name="Sun H."/>
            <person name="Tritt A."/>
            <person name="Yoshinaga Y."/>
            <person name="Zwiers L.-H."/>
            <person name="Turgeon B."/>
            <person name="Goodwin S."/>
            <person name="Spatafora J."/>
            <person name="Crous P."/>
            <person name="Grigoriev I."/>
        </authorList>
    </citation>
    <scope>NUCLEOTIDE SEQUENCE</scope>
    <source>
        <strain evidence="1">CBS 525.71</strain>
    </source>
</reference>